<dbReference type="InterPro" id="IPR013249">
    <property type="entry name" value="RNA_pol_sigma70_r4_t2"/>
</dbReference>
<dbReference type="EMBL" id="SNZB01000002">
    <property type="protein sequence ID" value="TDR22586.1"/>
    <property type="molecule type" value="Genomic_DNA"/>
</dbReference>
<dbReference type="PANTHER" id="PTHR43133:SF8">
    <property type="entry name" value="RNA POLYMERASE SIGMA FACTOR HI_1459-RELATED"/>
    <property type="match status" value="1"/>
</dbReference>
<dbReference type="OrthoDB" id="9797134at2"/>
<keyword evidence="5" id="KW-0804">Transcription</keyword>
<gene>
    <name evidence="8" type="ORF">C8D91_1078</name>
</gene>
<dbReference type="InterPro" id="IPR007627">
    <property type="entry name" value="RNA_pol_sigma70_r2"/>
</dbReference>
<comment type="similarity">
    <text evidence="1">Belongs to the sigma-70 factor family. ECF subfamily.</text>
</comment>
<dbReference type="InterPro" id="IPR014284">
    <property type="entry name" value="RNA_pol_sigma-70_dom"/>
</dbReference>
<evidence type="ECO:0000313" key="8">
    <source>
        <dbReference type="EMBL" id="TDR22586.1"/>
    </source>
</evidence>
<evidence type="ECO:0000259" key="6">
    <source>
        <dbReference type="Pfam" id="PF04542"/>
    </source>
</evidence>
<dbReference type="PANTHER" id="PTHR43133">
    <property type="entry name" value="RNA POLYMERASE ECF-TYPE SIGMA FACTO"/>
    <property type="match status" value="1"/>
</dbReference>
<dbReference type="InterPro" id="IPR039425">
    <property type="entry name" value="RNA_pol_sigma-70-like"/>
</dbReference>
<dbReference type="RefSeq" id="WP_099019218.1">
    <property type="nucleotide sequence ID" value="NZ_NIHB01000002.1"/>
</dbReference>
<dbReference type="SUPFAM" id="SSF88946">
    <property type="entry name" value="Sigma2 domain of RNA polymerase sigma factors"/>
    <property type="match status" value="1"/>
</dbReference>
<evidence type="ECO:0000256" key="2">
    <source>
        <dbReference type="ARBA" id="ARBA00023015"/>
    </source>
</evidence>
<accession>A0A4R6XS48</accession>
<comment type="caution">
    <text evidence="8">The sequence shown here is derived from an EMBL/GenBank/DDBJ whole genome shotgun (WGS) entry which is preliminary data.</text>
</comment>
<dbReference type="Pfam" id="PF08281">
    <property type="entry name" value="Sigma70_r4_2"/>
    <property type="match status" value="1"/>
</dbReference>
<dbReference type="GO" id="GO:0003677">
    <property type="term" value="F:DNA binding"/>
    <property type="evidence" value="ECO:0007669"/>
    <property type="project" value="UniProtKB-KW"/>
</dbReference>
<keyword evidence="3" id="KW-0731">Sigma factor</keyword>
<dbReference type="NCBIfam" id="TIGR02937">
    <property type="entry name" value="sigma70-ECF"/>
    <property type="match status" value="1"/>
</dbReference>
<dbReference type="SUPFAM" id="SSF88659">
    <property type="entry name" value="Sigma3 and sigma4 domains of RNA polymerase sigma factors"/>
    <property type="match status" value="1"/>
</dbReference>
<organism evidence="8 9">
    <name type="scientific">Marinicella litoralis</name>
    <dbReference type="NCBI Taxonomy" id="644220"/>
    <lineage>
        <taxon>Bacteria</taxon>
        <taxon>Pseudomonadati</taxon>
        <taxon>Pseudomonadota</taxon>
        <taxon>Gammaproteobacteria</taxon>
        <taxon>Lysobacterales</taxon>
        <taxon>Marinicellaceae</taxon>
        <taxon>Marinicella</taxon>
    </lineage>
</organism>
<keyword evidence="9" id="KW-1185">Reference proteome</keyword>
<dbReference type="InterPro" id="IPR013325">
    <property type="entry name" value="RNA_pol_sigma_r2"/>
</dbReference>
<dbReference type="InterPro" id="IPR036388">
    <property type="entry name" value="WH-like_DNA-bd_sf"/>
</dbReference>
<evidence type="ECO:0000313" key="9">
    <source>
        <dbReference type="Proteomes" id="UP000295724"/>
    </source>
</evidence>
<evidence type="ECO:0000256" key="4">
    <source>
        <dbReference type="ARBA" id="ARBA00023125"/>
    </source>
</evidence>
<dbReference type="AlphaFoldDB" id="A0A4R6XS48"/>
<reference evidence="8 9" key="1">
    <citation type="submission" date="2019-03" db="EMBL/GenBank/DDBJ databases">
        <title>Genomic Encyclopedia of Type Strains, Phase IV (KMG-IV): sequencing the most valuable type-strain genomes for metagenomic binning, comparative biology and taxonomic classification.</title>
        <authorList>
            <person name="Goeker M."/>
        </authorList>
    </citation>
    <scope>NUCLEOTIDE SEQUENCE [LARGE SCALE GENOMIC DNA]</scope>
    <source>
        <strain evidence="8 9">DSM 25488</strain>
    </source>
</reference>
<dbReference type="InterPro" id="IPR013324">
    <property type="entry name" value="RNA_pol_sigma_r3/r4-like"/>
</dbReference>
<sequence>MLQVKAGEIQKLGLLYERHKKALFGFFYKMSRSTSTSEDLVQTVFIKILKSKHTFVGDGKFITWMYHIARNALHDHYRKHKYVHLNVVEDEATQLSSDEDVESTFDTEQTIDKLFKAIDLLSLEKKELLVMSRFENLKYKEIGEILGCSEGAVKMKIRRTLIELRDLFNRLEAGESDVA</sequence>
<keyword evidence="2" id="KW-0805">Transcription regulation</keyword>
<dbReference type="Gene3D" id="1.10.1740.10">
    <property type="match status" value="1"/>
</dbReference>
<evidence type="ECO:0000256" key="3">
    <source>
        <dbReference type="ARBA" id="ARBA00023082"/>
    </source>
</evidence>
<dbReference type="GO" id="GO:0006352">
    <property type="term" value="P:DNA-templated transcription initiation"/>
    <property type="evidence" value="ECO:0007669"/>
    <property type="project" value="InterPro"/>
</dbReference>
<name>A0A4R6XS48_9GAMM</name>
<protein>
    <submittedName>
        <fullName evidence="8">RNA polymerase sigma-70 factor (ECF subfamily)</fullName>
    </submittedName>
</protein>
<feature type="domain" description="RNA polymerase sigma-70 region 2" evidence="6">
    <location>
        <begin position="15"/>
        <end position="81"/>
    </location>
</feature>
<dbReference type="Gene3D" id="1.10.10.10">
    <property type="entry name" value="Winged helix-like DNA-binding domain superfamily/Winged helix DNA-binding domain"/>
    <property type="match status" value="1"/>
</dbReference>
<evidence type="ECO:0000259" key="7">
    <source>
        <dbReference type="Pfam" id="PF08281"/>
    </source>
</evidence>
<dbReference type="Proteomes" id="UP000295724">
    <property type="component" value="Unassembled WGS sequence"/>
</dbReference>
<dbReference type="GO" id="GO:0016987">
    <property type="term" value="F:sigma factor activity"/>
    <property type="evidence" value="ECO:0007669"/>
    <property type="project" value="UniProtKB-KW"/>
</dbReference>
<keyword evidence="4" id="KW-0238">DNA-binding</keyword>
<dbReference type="Pfam" id="PF04542">
    <property type="entry name" value="Sigma70_r2"/>
    <property type="match status" value="1"/>
</dbReference>
<feature type="domain" description="RNA polymerase sigma factor 70 region 4 type 2" evidence="7">
    <location>
        <begin position="113"/>
        <end position="161"/>
    </location>
</feature>
<evidence type="ECO:0000256" key="1">
    <source>
        <dbReference type="ARBA" id="ARBA00010641"/>
    </source>
</evidence>
<proteinExistence type="inferred from homology"/>
<evidence type="ECO:0000256" key="5">
    <source>
        <dbReference type="ARBA" id="ARBA00023163"/>
    </source>
</evidence>